<dbReference type="STRING" id="471856.Jden_2161"/>
<keyword evidence="2" id="KW-0540">Nuclease</keyword>
<dbReference type="CDD" id="cd00085">
    <property type="entry name" value="HNHc"/>
    <property type="match status" value="1"/>
</dbReference>
<keyword evidence="3" id="KW-1185">Reference proteome</keyword>
<keyword evidence="2" id="KW-0255">Endonuclease</keyword>
<dbReference type="EMBL" id="CP001706">
    <property type="protein sequence ID" value="ACV09798.1"/>
    <property type="molecule type" value="Genomic_DNA"/>
</dbReference>
<dbReference type="InterPro" id="IPR003615">
    <property type="entry name" value="HNH_nuc"/>
</dbReference>
<feature type="compositionally biased region" description="Basic and acidic residues" evidence="1">
    <location>
        <begin position="89"/>
        <end position="100"/>
    </location>
</feature>
<proteinExistence type="predicted"/>
<dbReference type="OrthoDB" id="3234360at2"/>
<protein>
    <submittedName>
        <fullName evidence="2">HNH endonuclease</fullName>
    </submittedName>
</protein>
<feature type="region of interest" description="Disordered" evidence="1">
    <location>
        <begin position="76"/>
        <end position="100"/>
    </location>
</feature>
<dbReference type="AlphaFoldDB" id="C7R1G3"/>
<dbReference type="GO" id="GO:0004519">
    <property type="term" value="F:endonuclease activity"/>
    <property type="evidence" value="ECO:0007669"/>
    <property type="project" value="UniProtKB-KW"/>
</dbReference>
<evidence type="ECO:0000256" key="1">
    <source>
        <dbReference type="SAM" id="MobiDB-lite"/>
    </source>
</evidence>
<keyword evidence="2" id="KW-0378">Hydrolase</keyword>
<sequence>MSWTTSDRRKRLPNNWPHLITQTRNRAKGQCQATRHHPKCDGQGSECDHITPGDNHTLSNLQWLNHHCHKMKTQAEVAANNTRRATMRKRPEEKHPGQTK</sequence>
<evidence type="ECO:0000313" key="3">
    <source>
        <dbReference type="Proteomes" id="UP000000628"/>
    </source>
</evidence>
<dbReference type="RefSeq" id="WP_015772426.1">
    <property type="nucleotide sequence ID" value="NC_013174.1"/>
</dbReference>
<organism evidence="2 3">
    <name type="scientific">Jonesia denitrificans (strain ATCC 14870 / DSM 20603 / BCRC 15368 / CIP 55.134 / JCM 11481 / NBRC 15587 / NCTC 10816 / Prevot 55134)</name>
    <name type="common">Listeria denitrificans</name>
    <dbReference type="NCBI Taxonomy" id="471856"/>
    <lineage>
        <taxon>Bacteria</taxon>
        <taxon>Bacillati</taxon>
        <taxon>Actinomycetota</taxon>
        <taxon>Actinomycetes</taxon>
        <taxon>Micrococcales</taxon>
        <taxon>Jonesiaceae</taxon>
        <taxon>Jonesia</taxon>
    </lineage>
</organism>
<gene>
    <name evidence="2" type="ordered locus">Jden_2161</name>
</gene>
<accession>C7R1G3</accession>
<reference evidence="2 3" key="1">
    <citation type="journal article" date="2009" name="Stand. Genomic Sci.">
        <title>Complete genome sequence of Jonesia denitrificans type strain (Prevot 55134).</title>
        <authorList>
            <person name="Pukall R."/>
            <person name="Gehrich-Schroter G."/>
            <person name="Lapidus A."/>
            <person name="Nolan M."/>
            <person name="Glavina Del Rio T."/>
            <person name="Lucas S."/>
            <person name="Chen F."/>
            <person name="Tice H."/>
            <person name="Pitluck S."/>
            <person name="Cheng J.F."/>
            <person name="Copeland A."/>
            <person name="Saunders E."/>
            <person name="Brettin T."/>
            <person name="Detter J.C."/>
            <person name="Bruce D."/>
            <person name="Goodwin L."/>
            <person name="Pati A."/>
            <person name="Ivanova N."/>
            <person name="Mavromatis K."/>
            <person name="Ovchinnikova G."/>
            <person name="Chen A."/>
            <person name="Palaniappan K."/>
            <person name="Land M."/>
            <person name="Hauser L."/>
            <person name="Chang Y.J."/>
            <person name="Jeffries C.D."/>
            <person name="Chain P."/>
            <person name="Goker M."/>
            <person name="Bristow J."/>
            <person name="Eisen J.A."/>
            <person name="Markowitz V."/>
            <person name="Hugenholtz P."/>
            <person name="Kyrpides N.C."/>
            <person name="Klenk H.P."/>
            <person name="Han C."/>
        </authorList>
    </citation>
    <scope>NUCLEOTIDE SEQUENCE [LARGE SCALE GENOMIC DNA]</scope>
    <source>
        <strain evidence="3">ATCC 14870 / DSM 20603 / BCRC 15368 / CIP 55.134 / JCM 11481 / NBRC 15587 / NCTC 10816 / Prevot 55134</strain>
    </source>
</reference>
<dbReference type="HOGENOM" id="CLU_108879_10_1_11"/>
<name>C7R1G3_JONDD</name>
<dbReference type="Proteomes" id="UP000000628">
    <property type="component" value="Chromosome"/>
</dbReference>
<evidence type="ECO:0000313" key="2">
    <source>
        <dbReference type="EMBL" id="ACV09798.1"/>
    </source>
</evidence>
<feature type="region of interest" description="Disordered" evidence="1">
    <location>
        <begin position="24"/>
        <end position="45"/>
    </location>
</feature>
<dbReference type="KEGG" id="jde:Jden_2161"/>
<dbReference type="eggNOG" id="COG1403">
    <property type="taxonomic scope" value="Bacteria"/>
</dbReference>